<reference evidence="1" key="1">
    <citation type="journal article" date="2023" name="Plant J.">
        <title>Genome sequences and population genomics provide insights into the demographic history, inbreeding, and mutation load of two 'living fossil' tree species of Dipteronia.</title>
        <authorList>
            <person name="Feng Y."/>
            <person name="Comes H.P."/>
            <person name="Chen J."/>
            <person name="Zhu S."/>
            <person name="Lu R."/>
            <person name="Zhang X."/>
            <person name="Li P."/>
            <person name="Qiu J."/>
            <person name="Olsen K.M."/>
            <person name="Qiu Y."/>
        </authorList>
    </citation>
    <scope>NUCLEOTIDE SEQUENCE</scope>
    <source>
        <strain evidence="1">KIB01</strain>
    </source>
</reference>
<proteinExistence type="predicted"/>
<evidence type="ECO:0008006" key="3">
    <source>
        <dbReference type="Google" id="ProtNLM"/>
    </source>
</evidence>
<sequence length="202" mass="23152">MGGDFNTALLPLERVGVRCDMGSVRSFNNFILQVNLVDIPLHGMKFTWSNNRIREAWAILDRFLLSQSILLWFPNLVQRGLPRSLSDHNPIMIGDTSKMWGPPPFQFFNWWLGEKVAMKEGMQGWVTCQVSGTKSFVLFSKVKAAKSRLKIWHRSNKTILSKSELVENKLRFLDSKATGFSWWQIYGNAYVGRSNHGDKNLG</sequence>
<dbReference type="AlphaFoldDB" id="A0AAD9X1Q9"/>
<dbReference type="PANTHER" id="PTHR33710:SF64">
    <property type="entry name" value="ENDONUCLEASE_EXONUCLEASE_PHOSPHATASE DOMAIN-CONTAINING PROTEIN"/>
    <property type="match status" value="1"/>
</dbReference>
<comment type="caution">
    <text evidence="1">The sequence shown here is derived from an EMBL/GenBank/DDBJ whole genome shotgun (WGS) entry which is preliminary data.</text>
</comment>
<evidence type="ECO:0000313" key="1">
    <source>
        <dbReference type="EMBL" id="KAK2651331.1"/>
    </source>
</evidence>
<dbReference type="SUPFAM" id="SSF56219">
    <property type="entry name" value="DNase I-like"/>
    <property type="match status" value="1"/>
</dbReference>
<dbReference type="Gene3D" id="3.60.10.10">
    <property type="entry name" value="Endonuclease/exonuclease/phosphatase"/>
    <property type="match status" value="1"/>
</dbReference>
<organism evidence="1 2">
    <name type="scientific">Dipteronia dyeriana</name>
    <dbReference type="NCBI Taxonomy" id="168575"/>
    <lineage>
        <taxon>Eukaryota</taxon>
        <taxon>Viridiplantae</taxon>
        <taxon>Streptophyta</taxon>
        <taxon>Embryophyta</taxon>
        <taxon>Tracheophyta</taxon>
        <taxon>Spermatophyta</taxon>
        <taxon>Magnoliopsida</taxon>
        <taxon>eudicotyledons</taxon>
        <taxon>Gunneridae</taxon>
        <taxon>Pentapetalae</taxon>
        <taxon>rosids</taxon>
        <taxon>malvids</taxon>
        <taxon>Sapindales</taxon>
        <taxon>Sapindaceae</taxon>
        <taxon>Hippocastanoideae</taxon>
        <taxon>Acereae</taxon>
        <taxon>Dipteronia</taxon>
    </lineage>
</organism>
<gene>
    <name evidence="1" type="ORF">Ddye_018820</name>
</gene>
<accession>A0AAD9X1Q9</accession>
<keyword evidence="2" id="KW-1185">Reference proteome</keyword>
<dbReference type="PANTHER" id="PTHR33710">
    <property type="entry name" value="BNAC02G09200D PROTEIN"/>
    <property type="match status" value="1"/>
</dbReference>
<evidence type="ECO:0000313" key="2">
    <source>
        <dbReference type="Proteomes" id="UP001280121"/>
    </source>
</evidence>
<dbReference type="InterPro" id="IPR036691">
    <property type="entry name" value="Endo/exonu/phosph_ase_sf"/>
</dbReference>
<dbReference type="EMBL" id="JANJYI010000005">
    <property type="protein sequence ID" value="KAK2651331.1"/>
    <property type="molecule type" value="Genomic_DNA"/>
</dbReference>
<protein>
    <recommendedName>
        <fullName evidence="3">Endonuclease/exonuclease/phosphatase domain-containing protein</fullName>
    </recommendedName>
</protein>
<name>A0AAD9X1Q9_9ROSI</name>
<dbReference type="Proteomes" id="UP001280121">
    <property type="component" value="Unassembled WGS sequence"/>
</dbReference>